<reference evidence="3" key="1">
    <citation type="submission" date="2022-11" db="UniProtKB">
        <authorList>
            <consortium name="WormBaseParasite"/>
        </authorList>
    </citation>
    <scope>IDENTIFICATION</scope>
</reference>
<keyword evidence="1" id="KW-0732">Signal</keyword>
<name>A0A915AZ01_PARUN</name>
<evidence type="ECO:0000313" key="3">
    <source>
        <dbReference type="WBParaSite" id="PgR020_g081_t02"/>
    </source>
</evidence>
<accession>A0A915AZ01</accession>
<protein>
    <submittedName>
        <fullName evidence="3">Bindin</fullName>
    </submittedName>
</protein>
<dbReference type="Proteomes" id="UP000887569">
    <property type="component" value="Unplaced"/>
</dbReference>
<dbReference type="WBParaSite" id="PgR020_g081_t02">
    <property type="protein sequence ID" value="PgR020_g081_t02"/>
    <property type="gene ID" value="PgR020_g081"/>
</dbReference>
<sequence>LWRGWDRTSSGRTRKLLLVVVVVVGVVVVVAEEAEVEHLRHLNLELEEWLALLILIIRRWPVSEVTFSARIRRNKFNCEAAIFIYVEYFDEATRISNRVHHNECPLKRINAFIL</sequence>
<organism evidence="2 3">
    <name type="scientific">Parascaris univalens</name>
    <name type="common">Nematode worm</name>
    <dbReference type="NCBI Taxonomy" id="6257"/>
    <lineage>
        <taxon>Eukaryota</taxon>
        <taxon>Metazoa</taxon>
        <taxon>Ecdysozoa</taxon>
        <taxon>Nematoda</taxon>
        <taxon>Chromadorea</taxon>
        <taxon>Rhabditida</taxon>
        <taxon>Spirurina</taxon>
        <taxon>Ascaridomorpha</taxon>
        <taxon>Ascaridoidea</taxon>
        <taxon>Ascarididae</taxon>
        <taxon>Parascaris</taxon>
    </lineage>
</organism>
<proteinExistence type="predicted"/>
<feature type="signal peptide" evidence="1">
    <location>
        <begin position="1"/>
        <end position="31"/>
    </location>
</feature>
<dbReference type="AlphaFoldDB" id="A0A915AZ01"/>
<keyword evidence="2" id="KW-1185">Reference proteome</keyword>
<evidence type="ECO:0000256" key="1">
    <source>
        <dbReference type="SAM" id="SignalP"/>
    </source>
</evidence>
<feature type="chain" id="PRO_5037846712" evidence="1">
    <location>
        <begin position="32"/>
        <end position="114"/>
    </location>
</feature>
<evidence type="ECO:0000313" key="2">
    <source>
        <dbReference type="Proteomes" id="UP000887569"/>
    </source>
</evidence>